<evidence type="ECO:0000256" key="6">
    <source>
        <dbReference type="PROSITE-ProRule" id="PRU00201"/>
    </source>
</evidence>
<name>A0A9N7VU10_PLEPL</name>
<keyword evidence="1" id="KW-0217">Developmental protein</keyword>
<dbReference type="GO" id="GO:0000978">
    <property type="term" value="F:RNA polymerase II cis-regulatory region sequence-specific DNA binding"/>
    <property type="evidence" value="ECO:0007669"/>
    <property type="project" value="InterPro"/>
</dbReference>
<dbReference type="CDD" id="cd19682">
    <property type="entry name" value="bHLHzip_MGA_like"/>
    <property type="match status" value="1"/>
</dbReference>
<feature type="compositionally biased region" description="Polar residues" evidence="7">
    <location>
        <begin position="602"/>
        <end position="615"/>
    </location>
</feature>
<dbReference type="FunFam" id="2.60.40.820:FF:000010">
    <property type="entry name" value="T-box transcription factor TBX6"/>
    <property type="match status" value="1"/>
</dbReference>
<dbReference type="Pfam" id="PF16059">
    <property type="entry name" value="MGA_dom"/>
    <property type="match status" value="1"/>
</dbReference>
<dbReference type="InterPro" id="IPR008967">
    <property type="entry name" value="p53-like_TF_DNA-bd_sf"/>
</dbReference>
<evidence type="ECO:0000256" key="1">
    <source>
        <dbReference type="ARBA" id="ARBA00022473"/>
    </source>
</evidence>
<dbReference type="Pfam" id="PF00010">
    <property type="entry name" value="HLH"/>
    <property type="match status" value="1"/>
</dbReference>
<feature type="compositionally biased region" description="Basic residues" evidence="7">
    <location>
        <begin position="889"/>
        <end position="899"/>
    </location>
</feature>
<feature type="domain" description="BHLH" evidence="9">
    <location>
        <begin position="1977"/>
        <end position="2027"/>
    </location>
</feature>
<feature type="compositionally biased region" description="Acidic residues" evidence="7">
    <location>
        <begin position="1344"/>
        <end position="1359"/>
    </location>
</feature>
<dbReference type="GO" id="GO:0045893">
    <property type="term" value="P:positive regulation of DNA-templated transcription"/>
    <property type="evidence" value="ECO:0007669"/>
    <property type="project" value="InterPro"/>
</dbReference>
<feature type="compositionally biased region" description="Acidic residues" evidence="7">
    <location>
        <begin position="1368"/>
        <end position="1377"/>
    </location>
</feature>
<feature type="region of interest" description="Disordered" evidence="7">
    <location>
        <begin position="713"/>
        <end position="741"/>
    </location>
</feature>
<proteinExistence type="predicted"/>
<dbReference type="GO" id="GO:0046983">
    <property type="term" value="F:protein dimerization activity"/>
    <property type="evidence" value="ECO:0007669"/>
    <property type="project" value="InterPro"/>
</dbReference>
<dbReference type="PANTHER" id="PTHR11267">
    <property type="entry name" value="T-BOX PROTEIN-RELATED"/>
    <property type="match status" value="1"/>
</dbReference>
<evidence type="ECO:0000259" key="9">
    <source>
        <dbReference type="PROSITE" id="PS50888"/>
    </source>
</evidence>
<evidence type="ECO:0000256" key="4">
    <source>
        <dbReference type="ARBA" id="ARBA00023163"/>
    </source>
</evidence>
<feature type="compositionally biased region" description="Low complexity" evidence="7">
    <location>
        <begin position="1127"/>
        <end position="1137"/>
    </location>
</feature>
<feature type="region of interest" description="Disordered" evidence="7">
    <location>
        <begin position="1288"/>
        <end position="1324"/>
    </location>
</feature>
<dbReference type="SMART" id="SM00425">
    <property type="entry name" value="TBOX"/>
    <property type="match status" value="1"/>
</dbReference>
<keyword evidence="4" id="KW-0804">Transcription</keyword>
<dbReference type="PROSITE" id="PS50888">
    <property type="entry name" value="BHLH"/>
    <property type="match status" value="1"/>
</dbReference>
<feature type="region of interest" description="Disordered" evidence="7">
    <location>
        <begin position="1191"/>
        <end position="1222"/>
    </location>
</feature>
<dbReference type="Gene3D" id="2.60.40.820">
    <property type="entry name" value="Transcription factor, T-box"/>
    <property type="match status" value="1"/>
</dbReference>
<dbReference type="InterPro" id="IPR036638">
    <property type="entry name" value="HLH_DNA-bd_sf"/>
</dbReference>
<comment type="caution">
    <text evidence="6">Lacks conserved residue(s) required for the propagation of feature annotation.</text>
</comment>
<feature type="region of interest" description="Disordered" evidence="7">
    <location>
        <begin position="1121"/>
        <end position="1150"/>
    </location>
</feature>
<evidence type="ECO:0008006" key="12">
    <source>
        <dbReference type="Google" id="ProtNLM"/>
    </source>
</evidence>
<sequence>MAAVLVLQAQWISGWRQQQHGVRGCAVPEQPSDDAGRRTPRGAGPSWLKSRGLRRETDADARTHGARPNCARAPQGYSLESSNRCLISAASSHFDVWDLFMAREKKQKGMVFHQEGEPTSATAPAGTHPSACLVVPKLGEASEGEMERSAHVTSEEADGIEANMYPSKEGVGTPAGFPAVKYPTSLNPHPDNLSPDIICKGIRVTLDNNSMWNEFFRCKTEMILTKQGSRMFPYCRFRISGLQPSKKYCLVMDIQPLDNSRYKWTGKSWQVAGKAECQVKSKPFAHPESPSAGQHWMQNPVSFYKLKLTNNMSEQEGNTILQPMHRYSPRLHVVQTDKAAKDIKLNAPCVVTFSFPQTEFMAVTAYQNSRFAQLKVDYNPFAKGLKEDGSSSLGLKLKFNSGKDLHKAGGTTTTEHRPVKESLKCLLANHKPRSSKAMDSKPPVSRVLQNSTTSGDRSAAQVPEESLCSSQPSQKLFSELIREAHVSLQRCNLDQLDTKNSTCQRAELTNTTTTASETKKPCKNQKKFRQRKLANMDMDQKVDNATYTSMKPNLEEVEEQLFISFTSKEALKLHIADSPEETVTQPSHNQTTPEGHQPPPANTTENVNDDGTTCGSPAESVERISSCEKTLLTDLKMMKHKQVIHPVLQEVGLKMNLLDPSLAIDLQYLGVCLPISPGASPEPVTLELPPSQAFVSRTGKTTDITQIKGWREKFTASEAPPTPSSATPEAGPSSDPPKKNLSAFCSDMLDEYLESEGKLIDERAASFSQPVVGPVVYELPARSTSYVRTLDSVLKKHTASSPTSDLISGFIPPSKRSKPSLKETKTSSKERKHKGPKMIKLRPEPAAASVSTPEPSPAEPNLEPKQPPVPTSAAPPLSEPTSAVTEPHKSKKHRKRKLSFNRSELSTLSPRTPTSNRRRRLKSLCQTLSPPGTTAHLPHVSEDQAPLESDSELGAGADQGNEDSRPVMTRALFRQKDLEDGVVWEGRPRTSITSERAAIALTSLFTLMGFVSENPTAPVQLVRRRAPPCLNDFCRLGCVCSSLSHCSRISHCGRPCCMFGCSCLKQKVVLLKNLDGSDSSPSPKGKRRRRRRRMKMAYILKEVDSVSQPAERVRILWRKDARDSDPDPTSVPDVASVLRSSESSDNSSCARVRGYIGKRKSWKQTDTKKILKPKSVQLKDVKQRDLPLMEAKTSAPSPPAAAQPVSPVRPQSPPPEPAPKPSKRLIIIAECKWATDTDRNYVLKRLCEEMAQDRLDQPFWLQKYFIRPTSQNVEESGRGCCTQHIVHITRPTEEPEKPAAPPKPQRLGNQRAEKPQLQQEGHLRQVSGGAEHLEAWQWEITEEDTPPEDWQQELEEGEVQEEKPPEDWQQELEEGEVQEEKPPEDWQQEIREEEKPPEDWQQEITEEEKPPEDWQQEITEEEKPPEDWQQEITEEEKPPEDWQQEITEEEKPPEDWQQEITEEEKPPEDWQQELEEGEVQEEKPPEDWQQEITEEEKPPEDWQQEIMEEEKPPEDWQQEITEEEKPPEDWQQEITEEEKPPEDWQQEITEEEKPPEDWQQELEEGEVQEEKGSTLMNKGSKRSGGGKKRKEKKEMVSLALPFLTGISPAGFLSARRRQPGGADHLVQVNGKLYPLAKIQLGKMGALHPANRLAAYLTGRVGSSRKHLGSSSSSSLSSKPPQTQSSDPTPPTNFLASSNIIAADYTPPQTQPSTTAATAPPSATVLDQSAPKGARTGAVAVRLNQNPAAGGVSVTPVTSVPGVKGLLPIGQRMVLQHVLTAPDGRQYYRLPDGKLVQLLPISKTRAAPPVPRGCAPPSFLPPATGLPVEIPPRTSLLFSPLSGLQSFSGPPCPPPLARALVSCLRRRSQGAELNGKTVKVSVDSVIAGGLSAFQKPTTSQTSTISLTPPPASGSEVTPLPPSHPIAEPEVASDLVDLDIICVDNEMEVITPETSEVLDLAGSSSGETENSSDFGDEDNQRQVHNLLERRRRVKMREMFRGLRNEVGLTDDRTSKISTLNKAEQLIQELRWTEAHLTEKKRRLMKRRDHFLSTIATTGNNIDNDIIFISSNVQLPTLPVPPTTAQSSTKPVPLPVAASVQTPVPVPVAAPVPAPVAVPVPVPVAASVPVHVQTPVPAPVPAPVQMSVPVPVPAPVPVPVQTPVPVPAPVQMSVPVPVPAPVPVPVQTPVPVPAPVQMSVPAPVPAPVQMSQRILQVSQSCLAPLAVSHITPVVHYRPKTIPNILSHSRRPVPSSSSLLPTAEAPPLQVLVPADVLSRIGAALPGQQVLSPLMVLQTTAPAPESRTFSEASNRLHLPQPPQRGFCWTSSPLRPDPRPGPILLLHPVPRTESDCLHRRGSYEVDYAGGGAKEQGHTHSLELDSDNSAAIETEQGSLQGHTEMTQTGPQTGPTDGNATGNALAPPPLLQRKVGGAKVFDSASSDRAAVGERREEGVTAWRPMPRLVPLGLRGNPPS</sequence>
<feature type="compositionally biased region" description="Basic and acidic residues" evidence="7">
    <location>
        <begin position="820"/>
        <end position="829"/>
    </location>
</feature>
<feature type="region of interest" description="Disordered" evidence="7">
    <location>
        <begin position="2395"/>
        <end position="2449"/>
    </location>
</feature>
<feature type="region of interest" description="Disordered" evidence="7">
    <location>
        <begin position="796"/>
        <end position="966"/>
    </location>
</feature>
<dbReference type="Gene3D" id="4.10.280.10">
    <property type="entry name" value="Helix-loop-helix DNA-binding domain"/>
    <property type="match status" value="1"/>
</dbReference>
<evidence type="ECO:0000256" key="3">
    <source>
        <dbReference type="ARBA" id="ARBA00023125"/>
    </source>
</evidence>
<feature type="region of interest" description="Disordered" evidence="7">
    <location>
        <begin position="21"/>
        <end position="74"/>
    </location>
</feature>
<feature type="compositionally biased region" description="Pro residues" evidence="7">
    <location>
        <begin position="1210"/>
        <end position="1220"/>
    </location>
</feature>
<feature type="compositionally biased region" description="Polar residues" evidence="7">
    <location>
        <begin position="1960"/>
        <end position="1971"/>
    </location>
</feature>
<feature type="region of interest" description="Disordered" evidence="7">
    <location>
        <begin position="1662"/>
        <end position="1730"/>
    </location>
</feature>
<feature type="compositionally biased region" description="Low complexity" evidence="7">
    <location>
        <begin position="716"/>
        <end position="733"/>
    </location>
</feature>
<dbReference type="PRINTS" id="PR00937">
    <property type="entry name" value="TBOX"/>
</dbReference>
<dbReference type="GO" id="GO:0000981">
    <property type="term" value="F:DNA-binding transcription factor activity, RNA polymerase II-specific"/>
    <property type="evidence" value="ECO:0007669"/>
    <property type="project" value="TreeGrafter"/>
</dbReference>
<keyword evidence="2" id="KW-0805">Transcription regulation</keyword>
<feature type="compositionally biased region" description="Basic and acidic residues" evidence="7">
    <location>
        <begin position="1378"/>
        <end position="1398"/>
    </location>
</feature>
<dbReference type="InterPro" id="IPR011598">
    <property type="entry name" value="bHLH_dom"/>
</dbReference>
<feature type="compositionally biased region" description="Basic and acidic residues" evidence="7">
    <location>
        <begin position="53"/>
        <end position="63"/>
    </location>
</feature>
<dbReference type="InterPro" id="IPR001699">
    <property type="entry name" value="TF_T-box"/>
</dbReference>
<dbReference type="SUPFAM" id="SSF49417">
    <property type="entry name" value="p53-like transcription factors"/>
    <property type="match status" value="1"/>
</dbReference>
<feature type="region of interest" description="Disordered" evidence="7">
    <location>
        <begin position="430"/>
        <end position="468"/>
    </location>
</feature>
<comment type="caution">
    <text evidence="10">The sequence shown here is derived from an EMBL/GenBank/DDBJ whole genome shotgun (WGS) entry which is preliminary data.</text>
</comment>
<feature type="compositionally biased region" description="Polar residues" evidence="7">
    <location>
        <begin position="1138"/>
        <end position="1149"/>
    </location>
</feature>
<reference evidence="10" key="1">
    <citation type="submission" date="2020-03" db="EMBL/GenBank/DDBJ databases">
        <authorList>
            <person name="Weist P."/>
        </authorList>
    </citation>
    <scope>NUCLEOTIDE SEQUENCE</scope>
</reference>
<feature type="compositionally biased region" description="Low complexity" evidence="7">
    <location>
        <begin position="1705"/>
        <end position="1723"/>
    </location>
</feature>
<evidence type="ECO:0000256" key="2">
    <source>
        <dbReference type="ARBA" id="ARBA00023015"/>
    </source>
</evidence>
<dbReference type="GO" id="GO:0000785">
    <property type="term" value="C:chromatin"/>
    <property type="evidence" value="ECO:0007669"/>
    <property type="project" value="TreeGrafter"/>
</dbReference>
<dbReference type="Proteomes" id="UP001153269">
    <property type="component" value="Unassembled WGS sequence"/>
</dbReference>
<dbReference type="InterPro" id="IPR036960">
    <property type="entry name" value="T-box_sf"/>
</dbReference>
<dbReference type="GO" id="GO:0005634">
    <property type="term" value="C:nucleus"/>
    <property type="evidence" value="ECO:0007669"/>
    <property type="project" value="UniProtKB-SubCell"/>
</dbReference>
<feature type="region of interest" description="Disordered" evidence="7">
    <location>
        <begin position="1958"/>
        <end position="1981"/>
    </location>
</feature>
<organism evidence="10 11">
    <name type="scientific">Pleuronectes platessa</name>
    <name type="common">European plaice</name>
    <dbReference type="NCBI Taxonomy" id="8262"/>
    <lineage>
        <taxon>Eukaryota</taxon>
        <taxon>Metazoa</taxon>
        <taxon>Chordata</taxon>
        <taxon>Craniata</taxon>
        <taxon>Vertebrata</taxon>
        <taxon>Euteleostomi</taxon>
        <taxon>Actinopterygii</taxon>
        <taxon>Neopterygii</taxon>
        <taxon>Teleostei</taxon>
        <taxon>Neoteleostei</taxon>
        <taxon>Acanthomorphata</taxon>
        <taxon>Carangaria</taxon>
        <taxon>Pleuronectiformes</taxon>
        <taxon>Pleuronectoidei</taxon>
        <taxon>Pleuronectidae</taxon>
        <taxon>Pleuronectes</taxon>
    </lineage>
</organism>
<keyword evidence="3 6" id="KW-0238">DNA-binding</keyword>
<keyword evidence="11" id="KW-1185">Reference proteome</keyword>
<dbReference type="SUPFAM" id="SSF47459">
    <property type="entry name" value="HLH, helix-loop-helix DNA-binding domain"/>
    <property type="match status" value="1"/>
</dbReference>
<protein>
    <recommendedName>
        <fullName evidence="12">MAX gene-associated protein-like</fullName>
    </recommendedName>
</protein>
<dbReference type="PANTHER" id="PTHR11267:SF32">
    <property type="entry name" value="MAX GENE-ASSOCIATED PROTEIN"/>
    <property type="match status" value="1"/>
</dbReference>
<feature type="compositionally biased region" description="Low complexity" evidence="7">
    <location>
        <begin position="905"/>
        <end position="915"/>
    </location>
</feature>
<gene>
    <name evidence="10" type="ORF">PLEPLA_LOCUS46131</name>
</gene>
<evidence type="ECO:0000256" key="7">
    <source>
        <dbReference type="SAM" id="MobiDB-lite"/>
    </source>
</evidence>
<evidence type="ECO:0000256" key="5">
    <source>
        <dbReference type="ARBA" id="ARBA00023242"/>
    </source>
</evidence>
<feature type="region of interest" description="Disordered" evidence="7">
    <location>
        <begin position="1344"/>
        <end position="1593"/>
    </location>
</feature>
<feature type="region of interest" description="Disordered" evidence="7">
    <location>
        <begin position="1895"/>
        <end position="1919"/>
    </location>
</feature>
<accession>A0A9N7VU10</accession>
<feature type="compositionally biased region" description="Basic residues" evidence="7">
    <location>
        <begin position="1579"/>
        <end position="1591"/>
    </location>
</feature>
<dbReference type="CDD" id="cd20195">
    <property type="entry name" value="T-box_MGA-like"/>
    <property type="match status" value="1"/>
</dbReference>
<feature type="domain" description="T-box" evidence="8">
    <location>
        <begin position="206"/>
        <end position="387"/>
    </location>
</feature>
<dbReference type="InterPro" id="IPR032060">
    <property type="entry name" value="MGA_dom"/>
</dbReference>
<evidence type="ECO:0000313" key="11">
    <source>
        <dbReference type="Proteomes" id="UP001153269"/>
    </source>
</evidence>
<feature type="compositionally biased region" description="Low complexity" evidence="7">
    <location>
        <begin position="2399"/>
        <end position="2408"/>
    </location>
</feature>
<dbReference type="Pfam" id="PF00907">
    <property type="entry name" value="T-box"/>
    <property type="match status" value="1"/>
</dbReference>
<keyword evidence="5 6" id="KW-0539">Nucleus</keyword>
<feature type="region of interest" description="Disordered" evidence="7">
    <location>
        <begin position="579"/>
        <end position="620"/>
    </location>
</feature>
<dbReference type="GO" id="GO:0001708">
    <property type="term" value="P:cell fate specification"/>
    <property type="evidence" value="ECO:0007669"/>
    <property type="project" value="TreeGrafter"/>
</dbReference>
<dbReference type="SMART" id="SM00353">
    <property type="entry name" value="HLH"/>
    <property type="match status" value="1"/>
</dbReference>
<feature type="compositionally biased region" description="Polar residues" evidence="7">
    <location>
        <begin position="581"/>
        <end position="594"/>
    </location>
</feature>
<dbReference type="PROSITE" id="PS50252">
    <property type="entry name" value="TBOX_3"/>
    <property type="match status" value="1"/>
</dbReference>
<feature type="compositionally biased region" description="Acidic residues" evidence="7">
    <location>
        <begin position="1469"/>
        <end position="1479"/>
    </location>
</feature>
<dbReference type="EMBL" id="CADEAL010004382">
    <property type="protein sequence ID" value="CAB1458301.1"/>
    <property type="molecule type" value="Genomic_DNA"/>
</dbReference>
<evidence type="ECO:0000313" key="10">
    <source>
        <dbReference type="EMBL" id="CAB1458301.1"/>
    </source>
</evidence>
<feature type="compositionally biased region" description="Low complexity" evidence="7">
    <location>
        <begin position="1668"/>
        <end position="1686"/>
    </location>
</feature>
<comment type="subcellular location">
    <subcellularLocation>
        <location evidence="6">Nucleus</location>
    </subcellularLocation>
</comment>
<feature type="compositionally biased region" description="Acidic residues" evidence="7">
    <location>
        <begin position="1557"/>
        <end position="1567"/>
    </location>
</feature>
<evidence type="ECO:0000259" key="8">
    <source>
        <dbReference type="PROSITE" id="PS50252"/>
    </source>
</evidence>
<dbReference type="InterPro" id="IPR046360">
    <property type="entry name" value="T-box_DNA-bd"/>
</dbReference>
<feature type="compositionally biased region" description="Polar residues" evidence="7">
    <location>
        <begin position="447"/>
        <end position="456"/>
    </location>
</feature>
<feature type="compositionally biased region" description="Polar residues" evidence="7">
    <location>
        <begin position="1895"/>
        <end position="1905"/>
    </location>
</feature>
<feature type="compositionally biased region" description="Basic residues" evidence="7">
    <location>
        <begin position="830"/>
        <end position="840"/>
    </location>
</feature>